<sequence length="111" mass="11676">MPGAEHAAPDRQLDRAIFDGCMARKGMAPPPHAGDARPMGAHADGHAFDRPDAPEQPPPPHDREFDAEVQACATAQRIAVPLADDWPPGPPPEALAQCLDDAGFAPSPHHG</sequence>
<accession>A0A3E1KL10</accession>
<evidence type="ECO:0000256" key="1">
    <source>
        <dbReference type="SAM" id="MobiDB-lite"/>
    </source>
</evidence>
<organism evidence="2 3">
    <name type="scientific">Xanthomonas nasturtii</name>
    <dbReference type="NCBI Taxonomy" id="1843581"/>
    <lineage>
        <taxon>Bacteria</taxon>
        <taxon>Pseudomonadati</taxon>
        <taxon>Pseudomonadota</taxon>
        <taxon>Gammaproteobacteria</taxon>
        <taxon>Lysobacterales</taxon>
        <taxon>Lysobacteraceae</taxon>
        <taxon>Xanthomonas</taxon>
    </lineage>
</organism>
<proteinExistence type="predicted"/>
<dbReference type="EMBL" id="QUZM01000015">
    <property type="protein sequence ID" value="RFF39478.1"/>
    <property type="molecule type" value="Genomic_DNA"/>
</dbReference>
<reference evidence="2 3" key="1">
    <citation type="submission" date="2018-08" db="EMBL/GenBank/DDBJ databases">
        <title>Genome sequencing of X. nasturtii WHRI 8984.</title>
        <authorList>
            <person name="Studholme D.J."/>
            <person name="Mchugh J."/>
            <person name="Vicente J."/>
        </authorList>
    </citation>
    <scope>NUCLEOTIDE SEQUENCE [LARGE SCALE GENOMIC DNA]</scope>
    <source>
        <strain evidence="2 3">WHRI 8984</strain>
    </source>
</reference>
<feature type="region of interest" description="Disordered" evidence="1">
    <location>
        <begin position="23"/>
        <end position="64"/>
    </location>
</feature>
<name>A0A3E1KL10_9XANT</name>
<dbReference type="AlphaFoldDB" id="A0A3E1KL10"/>
<feature type="compositionally biased region" description="Basic and acidic residues" evidence="1">
    <location>
        <begin position="43"/>
        <end position="53"/>
    </location>
</feature>
<gene>
    <name evidence="2" type="ORF">DZD52_09645</name>
</gene>
<dbReference type="Proteomes" id="UP000259570">
    <property type="component" value="Unassembled WGS sequence"/>
</dbReference>
<comment type="caution">
    <text evidence="2">The sequence shown here is derived from an EMBL/GenBank/DDBJ whole genome shotgun (WGS) entry which is preliminary data.</text>
</comment>
<evidence type="ECO:0000313" key="2">
    <source>
        <dbReference type="EMBL" id="RFF39478.1"/>
    </source>
</evidence>
<evidence type="ECO:0000313" key="3">
    <source>
        <dbReference type="Proteomes" id="UP000259570"/>
    </source>
</evidence>
<protein>
    <submittedName>
        <fullName evidence="2">Uncharacterized protein</fullName>
    </submittedName>
</protein>